<proteinExistence type="predicted"/>
<sequence>MNTVTIQFGQGTEAWKDMQEIAKVLQEKGYSVEPYEEIGTVKLTKKINDELVDKKRQFNCDLCFQNKNIEEKSIYQFDEDGDIVACVDCEKKSFEQSKN</sequence>
<reference evidence="2 3" key="1">
    <citation type="submission" date="2016-10" db="EMBL/GenBank/DDBJ databases">
        <title>Comparative genomics of Bacillus thuringiensis reveals a path to pathogens against multiple invertebrate hosts.</title>
        <authorList>
            <person name="Zheng J."/>
            <person name="Gao Q."/>
            <person name="Liu H."/>
            <person name="Peng D."/>
            <person name="Ruan L."/>
            <person name="Sun M."/>
        </authorList>
    </citation>
    <scope>NUCLEOTIDE SEQUENCE [LARGE SCALE GENOMIC DNA]</scope>
    <source>
        <strain evidence="2">T30001</strain>
    </source>
</reference>
<protein>
    <recommendedName>
        <fullName evidence="1">DUF8088 domain-containing protein</fullName>
    </recommendedName>
</protein>
<gene>
    <name evidence="2" type="ORF">BK784_38635</name>
</gene>
<dbReference type="Pfam" id="PF26338">
    <property type="entry name" value="DUF8088"/>
    <property type="match status" value="1"/>
</dbReference>
<evidence type="ECO:0000313" key="3">
    <source>
        <dbReference type="Proteomes" id="UP000195160"/>
    </source>
</evidence>
<comment type="caution">
    <text evidence="2">The sequence shown here is derived from an EMBL/GenBank/DDBJ whole genome shotgun (WGS) entry which is preliminary data.</text>
</comment>
<dbReference type="Proteomes" id="UP000195160">
    <property type="component" value="Unassembled WGS sequence"/>
</dbReference>
<evidence type="ECO:0000313" key="2">
    <source>
        <dbReference type="EMBL" id="OUB82590.1"/>
    </source>
</evidence>
<organism evidence="2 3">
    <name type="scientific">Bacillus thuringiensis subsp. medellin</name>
    <dbReference type="NCBI Taxonomy" id="79672"/>
    <lineage>
        <taxon>Bacteria</taxon>
        <taxon>Bacillati</taxon>
        <taxon>Bacillota</taxon>
        <taxon>Bacilli</taxon>
        <taxon>Bacillales</taxon>
        <taxon>Bacillaceae</taxon>
        <taxon>Bacillus</taxon>
        <taxon>Bacillus cereus group</taxon>
    </lineage>
</organism>
<dbReference type="EMBL" id="MOOV01000291">
    <property type="protein sequence ID" value="OUB82590.1"/>
    <property type="molecule type" value="Genomic_DNA"/>
</dbReference>
<name>A0A9X6MVE4_BACTV</name>
<dbReference type="AlphaFoldDB" id="A0A9X6MVE4"/>
<accession>A0A9X6MVE4</accession>
<dbReference type="InterPro" id="IPR058401">
    <property type="entry name" value="DUF8088"/>
</dbReference>
<feature type="domain" description="DUF8088" evidence="1">
    <location>
        <begin position="4"/>
        <end position="45"/>
    </location>
</feature>
<evidence type="ECO:0000259" key="1">
    <source>
        <dbReference type="Pfam" id="PF26338"/>
    </source>
</evidence>
<dbReference type="RefSeq" id="WP_088071651.1">
    <property type="nucleotide sequence ID" value="NZ_MOOV01000291.1"/>
</dbReference>